<name>V9IMB1_APICE</name>
<evidence type="ECO:0000313" key="2">
    <source>
        <dbReference type="EMBL" id="AEY61544.1"/>
    </source>
</evidence>
<dbReference type="EMBL" id="JR051714">
    <property type="protein sequence ID" value="AEY61544.1"/>
    <property type="molecule type" value="mRNA"/>
</dbReference>
<feature type="compositionally biased region" description="Basic residues" evidence="1">
    <location>
        <begin position="119"/>
        <end position="134"/>
    </location>
</feature>
<accession>V9IMB1</accession>
<dbReference type="AlphaFoldDB" id="V9IMB1"/>
<feature type="region of interest" description="Disordered" evidence="1">
    <location>
        <begin position="108"/>
        <end position="152"/>
    </location>
</feature>
<gene>
    <name evidence="2" type="ORF">ACCB12935</name>
</gene>
<sequence>MYEDAIGKPTPIMNSTMNFNSTFTTQKIMNATVVLEPLSTVKLNETVTIKKTSDNNIRNSNEQKTVEKTEFRTFKIPSSPSPSSMALQYRMHQLKQAMVNKEFDELLTEDESSPEVKKPKANIKKQEIRKRQKRLNNSITSSDDGIPNTPAKPTLKEISTIINTGFQEMRNTYKSNALFSPYAKESVKKRVEAFEQVGMNSPKPVVDIDVPTRITRTKTRARAAAQAEALENMNITEKTVAHKLARKSLAKAKKISLAKQNKDIDEHKENKLQSAQKIKIISMEKINYKQQQKTTPLTKTKTQLPLSVNRIPHTPSNQINTNNNKPLSAVRSNIITSVESLIQAPNQSINVIH</sequence>
<proteinExistence type="evidence at transcript level"/>
<protein>
    <submittedName>
        <fullName evidence="2">Inner centromere protein</fullName>
    </submittedName>
</protein>
<organism evidence="2">
    <name type="scientific">Apis cerana</name>
    <name type="common">Indian honeybee</name>
    <dbReference type="NCBI Taxonomy" id="7461"/>
    <lineage>
        <taxon>Eukaryota</taxon>
        <taxon>Metazoa</taxon>
        <taxon>Ecdysozoa</taxon>
        <taxon>Arthropoda</taxon>
        <taxon>Hexapoda</taxon>
        <taxon>Insecta</taxon>
        <taxon>Pterygota</taxon>
        <taxon>Neoptera</taxon>
        <taxon>Endopterygota</taxon>
        <taxon>Hymenoptera</taxon>
        <taxon>Apocrita</taxon>
        <taxon>Aculeata</taxon>
        <taxon>Apoidea</taxon>
        <taxon>Anthophila</taxon>
        <taxon>Apidae</taxon>
        <taxon>Apis</taxon>
    </lineage>
</organism>
<evidence type="ECO:0000256" key="1">
    <source>
        <dbReference type="SAM" id="MobiDB-lite"/>
    </source>
</evidence>
<reference evidence="2" key="1">
    <citation type="submission" date="2011-11" db="EMBL/GenBank/DDBJ databases">
        <title>Decoding the brain transcriptome of the Eastern honeybee (Apis cerana) based on pyrosequencing.</title>
        <authorList>
            <person name="Sun L."/>
            <person name="Zheng H."/>
            <person name="Wang Y."/>
            <person name="Xie X."/>
            <person name="Zhu Y."/>
            <person name="Gu W."/>
            <person name="Wang S."/>
        </authorList>
    </citation>
    <scope>NUCLEOTIDE SEQUENCE</scope>
    <source>
        <tissue evidence="2">Brain</tissue>
    </source>
</reference>